<dbReference type="AlphaFoldDB" id="A0AAD7XEZ7"/>
<evidence type="ECO:0000256" key="1">
    <source>
        <dbReference type="SAM" id="MobiDB-lite"/>
    </source>
</evidence>
<keyword evidence="4" id="KW-1185">Reference proteome</keyword>
<gene>
    <name evidence="3" type="ORF">ONZ51_g1246</name>
</gene>
<accession>A0AAD7XEZ7</accession>
<protein>
    <recommendedName>
        <fullName evidence="5">Secreted protein</fullName>
    </recommendedName>
</protein>
<comment type="caution">
    <text evidence="3">The sequence shown here is derived from an EMBL/GenBank/DDBJ whole genome shotgun (WGS) entry which is preliminary data.</text>
</comment>
<evidence type="ECO:0000256" key="2">
    <source>
        <dbReference type="SAM" id="SignalP"/>
    </source>
</evidence>
<evidence type="ECO:0008006" key="5">
    <source>
        <dbReference type="Google" id="ProtNLM"/>
    </source>
</evidence>
<evidence type="ECO:0000313" key="3">
    <source>
        <dbReference type="EMBL" id="KAJ8496167.1"/>
    </source>
</evidence>
<organism evidence="3 4">
    <name type="scientific">Trametes cubensis</name>
    <dbReference type="NCBI Taxonomy" id="1111947"/>
    <lineage>
        <taxon>Eukaryota</taxon>
        <taxon>Fungi</taxon>
        <taxon>Dikarya</taxon>
        <taxon>Basidiomycota</taxon>
        <taxon>Agaricomycotina</taxon>
        <taxon>Agaricomycetes</taxon>
        <taxon>Polyporales</taxon>
        <taxon>Polyporaceae</taxon>
        <taxon>Trametes</taxon>
    </lineage>
</organism>
<keyword evidence="2" id="KW-0732">Signal</keyword>
<dbReference type="EMBL" id="JAPEVG010000017">
    <property type="protein sequence ID" value="KAJ8496167.1"/>
    <property type="molecule type" value="Genomic_DNA"/>
</dbReference>
<feature type="signal peptide" evidence="2">
    <location>
        <begin position="1"/>
        <end position="19"/>
    </location>
</feature>
<dbReference type="Proteomes" id="UP001215151">
    <property type="component" value="Unassembled WGS sequence"/>
</dbReference>
<sequence>MRATHSILTLFLFIVKGLCDETTSTQFGMPSQNGLGNAMTKPNGPRPTPDAPPPVSTTDTPESEIVVEPTSTCVDLDCLRPIAAWVSLSTTISDIGSAPLPVGLFRGGTHVKIVGA</sequence>
<feature type="region of interest" description="Disordered" evidence="1">
    <location>
        <begin position="25"/>
        <end position="62"/>
    </location>
</feature>
<proteinExistence type="predicted"/>
<feature type="compositionally biased region" description="Polar residues" evidence="1">
    <location>
        <begin position="25"/>
        <end position="35"/>
    </location>
</feature>
<feature type="chain" id="PRO_5041978875" description="Secreted protein" evidence="2">
    <location>
        <begin position="20"/>
        <end position="116"/>
    </location>
</feature>
<reference evidence="3" key="1">
    <citation type="submission" date="2022-11" db="EMBL/GenBank/DDBJ databases">
        <title>Genome Sequence of Cubamyces cubensis.</title>
        <authorList>
            <person name="Buettner E."/>
        </authorList>
    </citation>
    <scope>NUCLEOTIDE SEQUENCE</scope>
    <source>
        <strain evidence="3">MPL-01</strain>
    </source>
</reference>
<feature type="compositionally biased region" description="Pro residues" evidence="1">
    <location>
        <begin position="44"/>
        <end position="55"/>
    </location>
</feature>
<evidence type="ECO:0000313" key="4">
    <source>
        <dbReference type="Proteomes" id="UP001215151"/>
    </source>
</evidence>
<name>A0AAD7XEZ7_9APHY</name>